<dbReference type="InterPro" id="IPR011453">
    <property type="entry name" value="DUF1559"/>
</dbReference>
<evidence type="ECO:0000313" key="4">
    <source>
        <dbReference type="Proteomes" id="UP000239388"/>
    </source>
</evidence>
<name>A0A2S8F6Z2_9BACT</name>
<evidence type="ECO:0000313" key="3">
    <source>
        <dbReference type="EMBL" id="PQO27908.1"/>
    </source>
</evidence>
<dbReference type="Pfam" id="PF07963">
    <property type="entry name" value="N_methyl"/>
    <property type="match status" value="1"/>
</dbReference>
<dbReference type="RefSeq" id="WP_105359129.1">
    <property type="nucleotide sequence ID" value="NZ_PUIB01000026.1"/>
</dbReference>
<dbReference type="OrthoDB" id="255922at2"/>
<feature type="transmembrane region" description="Helical" evidence="1">
    <location>
        <begin position="12"/>
        <end position="37"/>
    </location>
</feature>
<dbReference type="InterPro" id="IPR027558">
    <property type="entry name" value="Pre_pil_HX9DG_C"/>
</dbReference>
<dbReference type="NCBIfam" id="TIGR02532">
    <property type="entry name" value="IV_pilin_GFxxxE"/>
    <property type="match status" value="1"/>
</dbReference>
<proteinExistence type="predicted"/>
<dbReference type="Pfam" id="PF07596">
    <property type="entry name" value="SBP_bac_10"/>
    <property type="match status" value="1"/>
</dbReference>
<keyword evidence="1" id="KW-0472">Membrane</keyword>
<evidence type="ECO:0000256" key="1">
    <source>
        <dbReference type="SAM" id="Phobius"/>
    </source>
</evidence>
<gene>
    <name evidence="3" type="ORF">C5Y98_26460</name>
</gene>
<dbReference type="PANTHER" id="PTHR30093:SF2">
    <property type="entry name" value="TYPE II SECRETION SYSTEM PROTEIN H"/>
    <property type="match status" value="1"/>
</dbReference>
<dbReference type="Proteomes" id="UP000239388">
    <property type="component" value="Unassembled WGS sequence"/>
</dbReference>
<feature type="domain" description="DUF1559" evidence="2">
    <location>
        <begin position="38"/>
        <end position="310"/>
    </location>
</feature>
<dbReference type="AlphaFoldDB" id="A0A2S8F6Z2"/>
<dbReference type="PANTHER" id="PTHR30093">
    <property type="entry name" value="GENERAL SECRETION PATHWAY PROTEIN G"/>
    <property type="match status" value="1"/>
</dbReference>
<dbReference type="SUPFAM" id="SSF54523">
    <property type="entry name" value="Pili subunits"/>
    <property type="match status" value="1"/>
</dbReference>
<dbReference type="NCBIfam" id="TIGR04294">
    <property type="entry name" value="pre_pil_HX9DG"/>
    <property type="match status" value="1"/>
</dbReference>
<dbReference type="Gene3D" id="3.30.700.10">
    <property type="entry name" value="Glycoprotein, Type 4 Pilin"/>
    <property type="match status" value="1"/>
</dbReference>
<protein>
    <submittedName>
        <fullName evidence="3">Prepilin-type cleavage/methylation domain-containing protein</fullName>
    </submittedName>
</protein>
<keyword evidence="1" id="KW-1133">Transmembrane helix</keyword>
<sequence length="328" mass="35312">MVLNSRSRRTRLGFTLVELLVVIAIIGVLIALLLPAVQQAREAARRMQCGNHLKQIGLAVHNYHDTHKVFPCASAVVSGTWGTVHDSHKGSPYVKLLPFLEQSALYECCNFKGDTVATSVTANGEKVSSVIIDTIICPSDDHPGRWKDGAAHNASSNGENRALSNYSFSMGSQANSPCGTHNNYFGNGPVVRADTLDPNQISGVFGHWAWAARMRDVVDGLSNTIAVGEIRPKCAAHTRDGWMGFNSLYTGTGIAINFNTCEGEPGTGTGCNQHTGQWGASQGFKSRHPGGAQFVFCDGSVHFLSETVDMVTYQGLGDRRDGRPVGEY</sequence>
<reference evidence="3 4" key="1">
    <citation type="submission" date="2018-02" db="EMBL/GenBank/DDBJ databases">
        <title>Comparative genomes isolates from brazilian mangrove.</title>
        <authorList>
            <person name="Araujo J.E."/>
            <person name="Taketani R.G."/>
            <person name="Silva M.C.P."/>
            <person name="Loureco M.V."/>
            <person name="Andreote F.D."/>
        </authorList>
    </citation>
    <scope>NUCLEOTIDE SEQUENCE [LARGE SCALE GENOMIC DNA]</scope>
    <source>
        <strain evidence="3 4">NAP PRIS-MGV</strain>
    </source>
</reference>
<dbReference type="EMBL" id="PUIB01000026">
    <property type="protein sequence ID" value="PQO27908.1"/>
    <property type="molecule type" value="Genomic_DNA"/>
</dbReference>
<evidence type="ECO:0000259" key="2">
    <source>
        <dbReference type="Pfam" id="PF07596"/>
    </source>
</evidence>
<accession>A0A2S8F6Z2</accession>
<organism evidence="3 4">
    <name type="scientific">Blastopirellula marina</name>
    <dbReference type="NCBI Taxonomy" id="124"/>
    <lineage>
        <taxon>Bacteria</taxon>
        <taxon>Pseudomonadati</taxon>
        <taxon>Planctomycetota</taxon>
        <taxon>Planctomycetia</taxon>
        <taxon>Pirellulales</taxon>
        <taxon>Pirellulaceae</taxon>
        <taxon>Blastopirellula</taxon>
    </lineage>
</organism>
<dbReference type="InterPro" id="IPR012902">
    <property type="entry name" value="N_methyl_site"/>
</dbReference>
<dbReference type="InterPro" id="IPR045584">
    <property type="entry name" value="Pilin-like"/>
</dbReference>
<keyword evidence="1" id="KW-0812">Transmembrane</keyword>
<comment type="caution">
    <text evidence="3">The sequence shown here is derived from an EMBL/GenBank/DDBJ whole genome shotgun (WGS) entry which is preliminary data.</text>
</comment>